<sequence>MNSSSHGRYRCGLLIDRSWAFEGVGRPSITH</sequence>
<dbReference type="VEuPathDB" id="FungiDB:FOZG_13184"/>
<evidence type="ECO:0000313" key="1">
    <source>
        <dbReference type="EMBL" id="EWZ33436.1"/>
    </source>
</evidence>
<organism evidence="1">
    <name type="scientific">Fusarium oxysporum Fo47</name>
    <dbReference type="NCBI Taxonomy" id="660027"/>
    <lineage>
        <taxon>Eukaryota</taxon>
        <taxon>Fungi</taxon>
        <taxon>Dikarya</taxon>
        <taxon>Ascomycota</taxon>
        <taxon>Pezizomycotina</taxon>
        <taxon>Sordariomycetes</taxon>
        <taxon>Hypocreomycetidae</taxon>
        <taxon>Hypocreales</taxon>
        <taxon>Nectriaceae</taxon>
        <taxon>Fusarium</taxon>
        <taxon>Fusarium oxysporum species complex</taxon>
    </lineage>
</organism>
<reference evidence="1" key="2">
    <citation type="submission" date="2012-06" db="EMBL/GenBank/DDBJ databases">
        <title>Annotation of the Genome Sequence of Fusarium oxysporum Fo47.</title>
        <authorList>
            <consortium name="The Broad Institute Genomics Platform"/>
            <person name="Ma L.-J."/>
            <person name="Corby-Kistler H."/>
            <person name="Broz K."/>
            <person name="Gale L.R."/>
            <person name="Jonkers W."/>
            <person name="O'Donnell K."/>
            <person name="Ploetz R."/>
            <person name="Steinberg C."/>
            <person name="Schwartz D.C."/>
            <person name="VanEtten H."/>
            <person name="Zhou S."/>
            <person name="Young S.K."/>
            <person name="Zeng Q."/>
            <person name="Gargeya S."/>
            <person name="Fitzgerald M."/>
            <person name="Abouelleil A."/>
            <person name="Alvarado L."/>
            <person name="Chapman S.B."/>
            <person name="Gainer-Dewar J."/>
            <person name="Goldberg J."/>
            <person name="Griggs A."/>
            <person name="Gujja S."/>
            <person name="Hansen M."/>
            <person name="Howarth C."/>
            <person name="Imamovic A."/>
            <person name="Ireland A."/>
            <person name="Larimer J."/>
            <person name="McCowan C."/>
            <person name="Murphy C."/>
            <person name="Pearson M."/>
            <person name="Poon T.W."/>
            <person name="Priest M."/>
            <person name="Roberts A."/>
            <person name="Saif S."/>
            <person name="Shea T."/>
            <person name="Sykes S."/>
            <person name="Wortman J."/>
            <person name="Nusbaum C."/>
            <person name="Birren B."/>
        </authorList>
    </citation>
    <scope>NUCLEOTIDE SEQUENCE</scope>
    <source>
        <strain evidence="1">Fo47</strain>
    </source>
</reference>
<reference evidence="1" key="1">
    <citation type="submission" date="2011-06" db="EMBL/GenBank/DDBJ databases">
        <title>The Genome Sequence of Fusarium oxysporum Fo47.</title>
        <authorList>
            <consortium name="The Broad Institute Genome Sequencing Platform"/>
            <person name="Ma L.-J."/>
            <person name="Gale L.R."/>
            <person name="Schwartz D.C."/>
            <person name="Zhou S."/>
            <person name="Corby-Kistler H."/>
            <person name="Young S.K."/>
            <person name="Zeng Q."/>
            <person name="Gargeya S."/>
            <person name="Fitzgerald M."/>
            <person name="Haas B."/>
            <person name="Abouelleil A."/>
            <person name="Alvarado L."/>
            <person name="Arachchi H.M."/>
            <person name="Berlin A."/>
            <person name="Brown A."/>
            <person name="Chapman S.B."/>
            <person name="Chen Z."/>
            <person name="Dunbar C."/>
            <person name="Freedman E."/>
            <person name="Gearin G."/>
            <person name="Gellesch M."/>
            <person name="Goldberg J."/>
            <person name="Griggs A."/>
            <person name="Gujja S."/>
            <person name="Heiman D."/>
            <person name="Howarth C."/>
            <person name="Larson L."/>
            <person name="Lui A."/>
            <person name="MacDonald P.J.P."/>
            <person name="Mehta T."/>
            <person name="Montmayeur A."/>
            <person name="Murphy C."/>
            <person name="Neiman D."/>
            <person name="Pearson M."/>
            <person name="Priest M."/>
            <person name="Roberts A."/>
            <person name="Saif S."/>
            <person name="Shea T."/>
            <person name="Shenoy N."/>
            <person name="Sisk P."/>
            <person name="Stolte C."/>
            <person name="Sykes S."/>
            <person name="Wortman J."/>
            <person name="Nusbaum C."/>
            <person name="Birren B."/>
        </authorList>
    </citation>
    <scope>NUCLEOTIDE SEQUENCE [LARGE SCALE GENOMIC DNA]</scope>
    <source>
        <strain evidence="1">Fo47</strain>
    </source>
</reference>
<dbReference type="HOGENOM" id="CLU_3399434_0_0_1"/>
<dbReference type="Proteomes" id="UP000030766">
    <property type="component" value="Unassembled WGS sequence"/>
</dbReference>
<proteinExistence type="predicted"/>
<dbReference type="AlphaFoldDB" id="W9JN83"/>
<accession>W9JN83</accession>
<name>W9JN83_FUSOX</name>
<gene>
    <name evidence="1" type="ORF">FOZG_13184</name>
</gene>
<protein>
    <submittedName>
        <fullName evidence="1">Uncharacterized protein</fullName>
    </submittedName>
</protein>
<dbReference type="EMBL" id="JH717905">
    <property type="protein sequence ID" value="EWZ33436.1"/>
    <property type="molecule type" value="Genomic_DNA"/>
</dbReference>